<accession>A0A9W4TXF6</accession>
<dbReference type="AlphaFoldDB" id="A0A9W4TXF6"/>
<reference evidence="1" key="1">
    <citation type="submission" date="2022-12" db="EMBL/GenBank/DDBJ databases">
        <authorList>
            <person name="Brejova B."/>
        </authorList>
    </citation>
    <scope>NUCLEOTIDE SEQUENCE</scope>
</reference>
<keyword evidence="2" id="KW-1185">Reference proteome</keyword>
<proteinExistence type="predicted"/>
<gene>
    <name evidence="1" type="ORF">CANVERA_P3954</name>
</gene>
<organism evidence="1 2">
    <name type="scientific">Candida verbasci</name>
    <dbReference type="NCBI Taxonomy" id="1227364"/>
    <lineage>
        <taxon>Eukaryota</taxon>
        <taxon>Fungi</taxon>
        <taxon>Dikarya</taxon>
        <taxon>Ascomycota</taxon>
        <taxon>Saccharomycotina</taxon>
        <taxon>Pichiomycetes</taxon>
        <taxon>Debaryomycetaceae</taxon>
        <taxon>Candida/Lodderomyces clade</taxon>
        <taxon>Candida</taxon>
    </lineage>
</organism>
<evidence type="ECO:0000313" key="2">
    <source>
        <dbReference type="Proteomes" id="UP001152885"/>
    </source>
</evidence>
<protein>
    <submittedName>
        <fullName evidence="1">Uncharacterized protein</fullName>
    </submittedName>
</protein>
<dbReference type="EMBL" id="CANTUO010000004">
    <property type="protein sequence ID" value="CAI5759441.1"/>
    <property type="molecule type" value="Genomic_DNA"/>
</dbReference>
<sequence length="144" mass="17688">MKNDDGNVDNVFEKIKKERQERVNKLMKPMSKRNLDEQRLKKVKTIRNEIREDAKNFQRERINATQFKSDYNNSYEKIYDEKFKDIDFDQLIEEQEMEYESNENNDEILKRYEEEAELRDFEEDEELLDMIQGLELQENDKKCD</sequence>
<name>A0A9W4TXF6_9ASCO</name>
<dbReference type="Proteomes" id="UP001152885">
    <property type="component" value="Unassembled WGS sequence"/>
</dbReference>
<comment type="caution">
    <text evidence="1">The sequence shown here is derived from an EMBL/GenBank/DDBJ whole genome shotgun (WGS) entry which is preliminary data.</text>
</comment>
<evidence type="ECO:0000313" key="1">
    <source>
        <dbReference type="EMBL" id="CAI5759441.1"/>
    </source>
</evidence>